<dbReference type="SUPFAM" id="SSF103481">
    <property type="entry name" value="Multidrug resistance efflux transporter EmrE"/>
    <property type="match status" value="2"/>
</dbReference>
<evidence type="ECO:0000313" key="10">
    <source>
        <dbReference type="Proteomes" id="UP000481030"/>
    </source>
</evidence>
<evidence type="ECO:0000256" key="7">
    <source>
        <dbReference type="SAM" id="Phobius"/>
    </source>
</evidence>
<evidence type="ECO:0000259" key="8">
    <source>
        <dbReference type="Pfam" id="PF00892"/>
    </source>
</evidence>
<feature type="transmembrane region" description="Helical" evidence="7">
    <location>
        <begin position="57"/>
        <end position="75"/>
    </location>
</feature>
<feature type="transmembrane region" description="Helical" evidence="7">
    <location>
        <begin position="202"/>
        <end position="225"/>
    </location>
</feature>
<sequence length="304" mass="32802">MILVMILWGFNVSAIKIIVGYFPPVSISALRIFTAGLAVFVILGFLKKIRKPSISEWKFIVAGGLLNISGHHYFLSLGLTNTSATNGGLILGSGPLLTALLAAILLRRIPSFTQVLGFLIGGLGLIFIVLSGGNGLSELSFGDLFIFLAIFVQALSFILISKATRTLDPLLLTGYMLIIGSIFLFVISLLKEPVGLKGIFHAPLYFWVVFLSSALLATAFGNIIYNSSISKIGAAETSIFLNLSTFFSLVGAFVLLGEQITLYQTLGCILIIIGILFGSGAIEEIMQKRRKKFIRQGKSQSKSI</sequence>
<comment type="similarity">
    <text evidence="2">Belongs to the EamA transporter family.</text>
</comment>
<feature type="transmembrane region" description="Helical" evidence="7">
    <location>
        <begin position="237"/>
        <end position="256"/>
    </location>
</feature>
<proteinExistence type="inferred from homology"/>
<keyword evidence="4 7" id="KW-0812">Transmembrane</keyword>
<dbReference type="InterPro" id="IPR037185">
    <property type="entry name" value="EmrE-like"/>
</dbReference>
<feature type="domain" description="EamA" evidence="8">
    <location>
        <begin position="141"/>
        <end position="277"/>
    </location>
</feature>
<dbReference type="PANTHER" id="PTHR32322:SF18">
    <property type="entry name" value="S-ADENOSYLMETHIONINE_S-ADENOSYLHOMOCYSTEINE TRANSPORTER"/>
    <property type="match status" value="1"/>
</dbReference>
<dbReference type="AlphaFoldDB" id="A0A6L3V5E5"/>
<dbReference type="OrthoDB" id="4529062at2"/>
<feature type="domain" description="EamA" evidence="8">
    <location>
        <begin position="1"/>
        <end position="129"/>
    </location>
</feature>
<accession>A0A6L3V5E5</accession>
<dbReference type="InterPro" id="IPR050638">
    <property type="entry name" value="AA-Vitamin_Transporters"/>
</dbReference>
<keyword evidence="5 7" id="KW-1133">Transmembrane helix</keyword>
<name>A0A6L3V5E5_9BACI</name>
<organism evidence="9 10">
    <name type="scientific">Cytobacillus depressus</name>
    <dbReference type="NCBI Taxonomy" id="1602942"/>
    <lineage>
        <taxon>Bacteria</taxon>
        <taxon>Bacillati</taxon>
        <taxon>Bacillota</taxon>
        <taxon>Bacilli</taxon>
        <taxon>Bacillales</taxon>
        <taxon>Bacillaceae</taxon>
        <taxon>Cytobacillus</taxon>
    </lineage>
</organism>
<dbReference type="Pfam" id="PF00892">
    <property type="entry name" value="EamA"/>
    <property type="match status" value="2"/>
</dbReference>
<comment type="subcellular location">
    <subcellularLocation>
        <location evidence="1">Cell membrane</location>
        <topology evidence="1">Multi-pass membrane protein</topology>
    </subcellularLocation>
</comment>
<feature type="transmembrane region" description="Helical" evidence="7">
    <location>
        <begin position="115"/>
        <end position="133"/>
    </location>
</feature>
<dbReference type="InterPro" id="IPR000620">
    <property type="entry name" value="EamA_dom"/>
</dbReference>
<protein>
    <submittedName>
        <fullName evidence="9">DMT family transporter</fullName>
    </submittedName>
</protein>
<evidence type="ECO:0000256" key="5">
    <source>
        <dbReference type="ARBA" id="ARBA00022989"/>
    </source>
</evidence>
<dbReference type="GO" id="GO:0005886">
    <property type="term" value="C:plasma membrane"/>
    <property type="evidence" value="ECO:0007669"/>
    <property type="project" value="UniProtKB-SubCell"/>
</dbReference>
<evidence type="ECO:0000256" key="1">
    <source>
        <dbReference type="ARBA" id="ARBA00004651"/>
    </source>
</evidence>
<evidence type="ECO:0000256" key="6">
    <source>
        <dbReference type="ARBA" id="ARBA00023136"/>
    </source>
</evidence>
<feature type="transmembrane region" description="Helical" evidence="7">
    <location>
        <begin position="262"/>
        <end position="282"/>
    </location>
</feature>
<dbReference type="Proteomes" id="UP000481030">
    <property type="component" value="Unassembled WGS sequence"/>
</dbReference>
<evidence type="ECO:0000256" key="2">
    <source>
        <dbReference type="ARBA" id="ARBA00007362"/>
    </source>
</evidence>
<keyword evidence="3" id="KW-1003">Cell membrane</keyword>
<dbReference type="EMBL" id="WBOS01000018">
    <property type="protein sequence ID" value="KAB2329579.1"/>
    <property type="molecule type" value="Genomic_DNA"/>
</dbReference>
<feature type="transmembrane region" description="Helical" evidence="7">
    <location>
        <begin position="87"/>
        <end position="106"/>
    </location>
</feature>
<keyword evidence="6 7" id="KW-0472">Membrane</keyword>
<gene>
    <name evidence="9" type="ORF">F7731_22320</name>
</gene>
<feature type="transmembrane region" description="Helical" evidence="7">
    <location>
        <begin position="139"/>
        <end position="160"/>
    </location>
</feature>
<reference evidence="9 10" key="1">
    <citation type="journal article" date="2016" name="Antonie Van Leeuwenhoek">
        <title>Bacillus depressus sp. nov., isolated from soil of a sunflower field.</title>
        <authorList>
            <person name="Wei X."/>
            <person name="Xin D."/>
            <person name="Xin Y."/>
            <person name="Zhang H."/>
            <person name="Wang T."/>
            <person name="Zhang J."/>
        </authorList>
    </citation>
    <scope>NUCLEOTIDE SEQUENCE [LARGE SCALE GENOMIC DNA]</scope>
    <source>
        <strain evidence="9 10">BZ1</strain>
    </source>
</reference>
<evidence type="ECO:0000256" key="3">
    <source>
        <dbReference type="ARBA" id="ARBA00022475"/>
    </source>
</evidence>
<keyword evidence="10" id="KW-1185">Reference proteome</keyword>
<evidence type="ECO:0000256" key="4">
    <source>
        <dbReference type="ARBA" id="ARBA00022692"/>
    </source>
</evidence>
<feature type="transmembrane region" description="Helical" evidence="7">
    <location>
        <begin position="24"/>
        <end position="45"/>
    </location>
</feature>
<evidence type="ECO:0000313" key="9">
    <source>
        <dbReference type="EMBL" id="KAB2329579.1"/>
    </source>
</evidence>
<feature type="transmembrane region" description="Helical" evidence="7">
    <location>
        <begin position="172"/>
        <end position="190"/>
    </location>
</feature>
<dbReference type="PANTHER" id="PTHR32322">
    <property type="entry name" value="INNER MEMBRANE TRANSPORTER"/>
    <property type="match status" value="1"/>
</dbReference>
<comment type="caution">
    <text evidence="9">The sequence shown here is derived from an EMBL/GenBank/DDBJ whole genome shotgun (WGS) entry which is preliminary data.</text>
</comment>